<keyword evidence="1" id="KW-0489">Methyltransferase</keyword>
<dbReference type="AlphaFoldDB" id="A0A8J2Q6M9"/>
<evidence type="ECO:0000256" key="1">
    <source>
        <dbReference type="ARBA" id="ARBA00022603"/>
    </source>
</evidence>
<evidence type="ECO:0000259" key="4">
    <source>
        <dbReference type="PROSITE" id="PS50280"/>
    </source>
</evidence>
<keyword evidence="3" id="KW-0949">S-adenosyl-L-methionine</keyword>
<dbReference type="InterPro" id="IPR052097">
    <property type="entry name" value="SET-MYND_domain_protein"/>
</dbReference>
<dbReference type="GO" id="GO:0042826">
    <property type="term" value="F:histone deacetylase binding"/>
    <property type="evidence" value="ECO:0007669"/>
    <property type="project" value="TreeGrafter"/>
</dbReference>
<dbReference type="InterPro" id="IPR001214">
    <property type="entry name" value="SET_dom"/>
</dbReference>
<keyword evidence="2" id="KW-0808">Transferase</keyword>
<reference evidence="5" key="1">
    <citation type="submission" date="2021-06" db="EMBL/GenBank/DDBJ databases">
        <authorList>
            <person name="Hodson N. C."/>
            <person name="Mongue J. A."/>
            <person name="Jaron S. K."/>
        </authorList>
    </citation>
    <scope>NUCLEOTIDE SEQUENCE</scope>
</reference>
<dbReference type="Pfam" id="PF00856">
    <property type="entry name" value="SET"/>
    <property type="match status" value="1"/>
</dbReference>
<dbReference type="OrthoDB" id="1028014at2759"/>
<dbReference type="GO" id="GO:0005737">
    <property type="term" value="C:cytoplasm"/>
    <property type="evidence" value="ECO:0007669"/>
    <property type="project" value="TreeGrafter"/>
</dbReference>
<dbReference type="EMBL" id="CAJVCH010571238">
    <property type="protein sequence ID" value="CAG7837001.1"/>
    <property type="molecule type" value="Genomic_DNA"/>
</dbReference>
<organism evidence="5 6">
    <name type="scientific">Allacma fusca</name>
    <dbReference type="NCBI Taxonomy" id="39272"/>
    <lineage>
        <taxon>Eukaryota</taxon>
        <taxon>Metazoa</taxon>
        <taxon>Ecdysozoa</taxon>
        <taxon>Arthropoda</taxon>
        <taxon>Hexapoda</taxon>
        <taxon>Collembola</taxon>
        <taxon>Symphypleona</taxon>
        <taxon>Sminthuridae</taxon>
        <taxon>Allacma</taxon>
    </lineage>
</organism>
<comment type="caution">
    <text evidence="5">The sequence shown here is derived from an EMBL/GenBank/DDBJ whole genome shotgun (WGS) entry which is preliminary data.</text>
</comment>
<evidence type="ECO:0000313" key="5">
    <source>
        <dbReference type="EMBL" id="CAG7837001.1"/>
    </source>
</evidence>
<name>A0A8J2Q6M9_9HEXA</name>
<keyword evidence="6" id="KW-1185">Reference proteome</keyword>
<sequence length="660" mass="75742">MDKKVDYARLCSQQTLQDKTQGFFRDLVEQVSPCIDLSALENCRTDMDRIRYCASVCWNAVRAEMVFKGKNEQESKEKRLEGNQAFERGDLKRALLYYCQSIIRGPPGPELAYVYSNRSTLFEKMGDYQNAINDAETAISYGYPENNRHKVYERMTACYIALENFPKAKVTLRLASHLAAQNLADDKFLKKMDKLKEKIENHGIKAAKETKTPCSSPLPDDRKSFEASSKFPSASAKFGVEYEDSQGRYAVATETIKTGEIILREQPYASSLMPERMGTHCLHCFARLTAPVACETCANVAFCQRQCRSDADKYHRYECRILALLIGAGMSVLSHLALRIVTQSTAGDLIRKISRLQSEPSQVAFNAEGRFESSYENLYNLVALEGERPVEDFRDRCIMTLFLMKCLRLVGYFEEFQLNIFKNPKPTEQELIIGSIILRNLQVLQFNAYEISEFWMESRRNFRNTKSYNLGVGIYNTGSFFNHSCAPNITRNFESTTMIVESIQKIKKGQSISDNYGPYFTKITSEDRQYRLKGRYWFDCACLACKENWPCLNEFPMELEGRNKAENQILARLQKLDKTYFDKAVQIMQTGNAIVASEYLKKYLDECGTLIQDLKGMNKDECNKDGKIRQFFYKTFYLAQEALKLCLSSDGSVYLTESNK</sequence>
<dbReference type="GO" id="GO:0008168">
    <property type="term" value="F:methyltransferase activity"/>
    <property type="evidence" value="ECO:0007669"/>
    <property type="project" value="UniProtKB-KW"/>
</dbReference>
<protein>
    <recommendedName>
        <fullName evidence="4">SET domain-containing protein</fullName>
    </recommendedName>
</protein>
<dbReference type="PROSITE" id="PS50280">
    <property type="entry name" value="SET"/>
    <property type="match status" value="1"/>
</dbReference>
<accession>A0A8J2Q6M9</accession>
<evidence type="ECO:0000313" key="6">
    <source>
        <dbReference type="Proteomes" id="UP000708208"/>
    </source>
</evidence>
<dbReference type="PANTHER" id="PTHR46165">
    <property type="entry name" value="SET AND MYND DOMAIN-CONTAINING PROTEIN 4"/>
    <property type="match status" value="1"/>
</dbReference>
<gene>
    <name evidence="5" type="ORF">AFUS01_LOCUS46181</name>
</gene>
<dbReference type="CDD" id="cd10536">
    <property type="entry name" value="SET_SMYD4"/>
    <property type="match status" value="1"/>
</dbReference>
<dbReference type="Proteomes" id="UP000708208">
    <property type="component" value="Unassembled WGS sequence"/>
</dbReference>
<dbReference type="GO" id="GO:0032259">
    <property type="term" value="P:methylation"/>
    <property type="evidence" value="ECO:0007669"/>
    <property type="project" value="UniProtKB-KW"/>
</dbReference>
<evidence type="ECO:0000256" key="2">
    <source>
        <dbReference type="ARBA" id="ARBA00022679"/>
    </source>
</evidence>
<dbReference type="GO" id="GO:0005634">
    <property type="term" value="C:nucleus"/>
    <property type="evidence" value="ECO:0007669"/>
    <property type="project" value="TreeGrafter"/>
</dbReference>
<feature type="domain" description="SET" evidence="4">
    <location>
        <begin position="236"/>
        <end position="517"/>
    </location>
</feature>
<dbReference type="InterPro" id="IPR044421">
    <property type="entry name" value="SMYD4_SET"/>
</dbReference>
<proteinExistence type="predicted"/>
<evidence type="ECO:0000256" key="3">
    <source>
        <dbReference type="ARBA" id="ARBA00022691"/>
    </source>
</evidence>
<dbReference type="PANTHER" id="PTHR46165:SF5">
    <property type="entry name" value="RE32936P"/>
    <property type="match status" value="1"/>
</dbReference>